<keyword evidence="1" id="KW-0479">Metal-binding</keyword>
<evidence type="ECO:0000256" key="5">
    <source>
        <dbReference type="ARBA" id="ARBA00023242"/>
    </source>
</evidence>
<feature type="domain" description="C2H2-type" evidence="7">
    <location>
        <begin position="102"/>
        <end position="130"/>
    </location>
</feature>
<dbReference type="GeneID" id="113466770"/>
<dbReference type="SMART" id="SM00355">
    <property type="entry name" value="ZnF_C2H2"/>
    <property type="match status" value="5"/>
</dbReference>
<evidence type="ECO:0000256" key="1">
    <source>
        <dbReference type="ARBA" id="ARBA00022723"/>
    </source>
</evidence>
<gene>
    <name evidence="9" type="primary">LOC113466770</name>
</gene>
<dbReference type="Gene3D" id="3.30.160.60">
    <property type="entry name" value="Classic Zinc Finger"/>
    <property type="match status" value="5"/>
</dbReference>
<accession>A0A3Q0IPN1</accession>
<dbReference type="PANTHER" id="PTHR23235">
    <property type="entry name" value="KRUEPPEL-LIKE TRANSCRIPTION FACTOR"/>
    <property type="match status" value="1"/>
</dbReference>
<feature type="domain" description="C2H2-type" evidence="7">
    <location>
        <begin position="74"/>
        <end position="101"/>
    </location>
</feature>
<feature type="domain" description="C2H2-type" evidence="7">
    <location>
        <begin position="46"/>
        <end position="73"/>
    </location>
</feature>
<evidence type="ECO:0000256" key="4">
    <source>
        <dbReference type="ARBA" id="ARBA00022833"/>
    </source>
</evidence>
<dbReference type="Pfam" id="PF13909">
    <property type="entry name" value="zf-H2C2_5"/>
    <property type="match status" value="1"/>
</dbReference>
<dbReference type="KEGG" id="dci:113466770"/>
<feature type="non-terminal residue" evidence="9">
    <location>
        <position position="1"/>
    </location>
</feature>
<dbReference type="PaxDb" id="121845-A0A3Q0IPN1"/>
<dbReference type="PANTHER" id="PTHR23235:SF142">
    <property type="entry name" value="ZINC FINGER PROTEIN 384"/>
    <property type="match status" value="1"/>
</dbReference>
<dbReference type="GO" id="GO:0005634">
    <property type="term" value="C:nucleus"/>
    <property type="evidence" value="ECO:0007669"/>
    <property type="project" value="UniProtKB-ARBA"/>
</dbReference>
<dbReference type="PROSITE" id="PS50157">
    <property type="entry name" value="ZINC_FINGER_C2H2_2"/>
    <property type="match status" value="4"/>
</dbReference>
<sequence length="250" mass="29050">NGCQLYIISDINWFCSFCHNPVLREDIYFHSKKCLSVVRSDNGKHLVCCICKYSTYSWANLKTHTFLHTGEKPFQCPYCDYKTGHKTSVVNHIRTHTGEKPYQCNLCDYKSSQSGPLRYHLKLKHGQIRENLHVSHQQYVNHLVSDQYCIHCEDFCSVDTIELLDHCKTCQGMARPDPNDCKFVCYACDYHSYWSNNMRSHIRTHTGEKPYLCVVCSYRSASSAGLSSHMKKNHGLDNRSLRSFQHHLVL</sequence>
<organism evidence="8 9">
    <name type="scientific">Diaphorina citri</name>
    <name type="common">Asian citrus psyllid</name>
    <dbReference type="NCBI Taxonomy" id="121845"/>
    <lineage>
        <taxon>Eukaryota</taxon>
        <taxon>Metazoa</taxon>
        <taxon>Ecdysozoa</taxon>
        <taxon>Arthropoda</taxon>
        <taxon>Hexapoda</taxon>
        <taxon>Insecta</taxon>
        <taxon>Pterygota</taxon>
        <taxon>Neoptera</taxon>
        <taxon>Paraneoptera</taxon>
        <taxon>Hemiptera</taxon>
        <taxon>Sternorrhyncha</taxon>
        <taxon>Psylloidea</taxon>
        <taxon>Psyllidae</taxon>
        <taxon>Diaphorininae</taxon>
        <taxon>Diaphorina</taxon>
    </lineage>
</organism>
<keyword evidence="8" id="KW-1185">Reference proteome</keyword>
<keyword evidence="3 6" id="KW-0863">Zinc-finger</keyword>
<dbReference type="Proteomes" id="UP000079169">
    <property type="component" value="Unplaced"/>
</dbReference>
<evidence type="ECO:0000313" key="8">
    <source>
        <dbReference type="Proteomes" id="UP000079169"/>
    </source>
</evidence>
<dbReference type="AlphaFoldDB" id="A0A3Q0IPN1"/>
<dbReference type="GO" id="GO:0000978">
    <property type="term" value="F:RNA polymerase II cis-regulatory region sequence-specific DNA binding"/>
    <property type="evidence" value="ECO:0007669"/>
    <property type="project" value="TreeGrafter"/>
</dbReference>
<evidence type="ECO:0000256" key="6">
    <source>
        <dbReference type="PROSITE-ProRule" id="PRU00042"/>
    </source>
</evidence>
<dbReference type="FunFam" id="3.30.160.60:FF:000446">
    <property type="entry name" value="Zinc finger protein"/>
    <property type="match status" value="2"/>
</dbReference>
<feature type="domain" description="C2H2-type" evidence="7">
    <location>
        <begin position="183"/>
        <end position="210"/>
    </location>
</feature>
<evidence type="ECO:0000259" key="7">
    <source>
        <dbReference type="PROSITE" id="PS50157"/>
    </source>
</evidence>
<dbReference type="RefSeq" id="XP_026678246.1">
    <property type="nucleotide sequence ID" value="XM_026822445.1"/>
</dbReference>
<reference evidence="9" key="1">
    <citation type="submission" date="2025-08" db="UniProtKB">
        <authorList>
            <consortium name="RefSeq"/>
        </authorList>
    </citation>
    <scope>IDENTIFICATION</scope>
</reference>
<protein>
    <submittedName>
        <fullName evidence="9">Transcriptional repressor CTCFL-like</fullName>
    </submittedName>
</protein>
<evidence type="ECO:0000313" key="9">
    <source>
        <dbReference type="RefSeq" id="XP_026678246.1"/>
    </source>
</evidence>
<dbReference type="FunFam" id="3.30.160.60:FF:000702">
    <property type="entry name" value="Transcription factor E4F1 isoform 1"/>
    <property type="match status" value="1"/>
</dbReference>
<evidence type="ECO:0000256" key="2">
    <source>
        <dbReference type="ARBA" id="ARBA00022737"/>
    </source>
</evidence>
<dbReference type="SUPFAM" id="SSF57667">
    <property type="entry name" value="beta-beta-alpha zinc fingers"/>
    <property type="match status" value="3"/>
</dbReference>
<dbReference type="InterPro" id="IPR013087">
    <property type="entry name" value="Znf_C2H2_type"/>
</dbReference>
<dbReference type="InterPro" id="IPR036236">
    <property type="entry name" value="Znf_C2H2_sf"/>
</dbReference>
<proteinExistence type="predicted"/>
<evidence type="ECO:0000256" key="3">
    <source>
        <dbReference type="ARBA" id="ARBA00022771"/>
    </source>
</evidence>
<keyword evidence="2" id="KW-0677">Repeat</keyword>
<dbReference type="GO" id="GO:0008270">
    <property type="term" value="F:zinc ion binding"/>
    <property type="evidence" value="ECO:0007669"/>
    <property type="project" value="UniProtKB-KW"/>
</dbReference>
<name>A0A3Q0IPN1_DIACI</name>
<dbReference type="GO" id="GO:0000981">
    <property type="term" value="F:DNA-binding transcription factor activity, RNA polymerase II-specific"/>
    <property type="evidence" value="ECO:0007669"/>
    <property type="project" value="TreeGrafter"/>
</dbReference>
<dbReference type="STRING" id="121845.A0A3Q0IPN1"/>
<keyword evidence="4" id="KW-0862">Zinc</keyword>
<keyword evidence="5" id="KW-0539">Nucleus</keyword>